<dbReference type="SUPFAM" id="SSF88946">
    <property type="entry name" value="Sigma2 domain of RNA polymerase sigma factors"/>
    <property type="match status" value="1"/>
</dbReference>
<keyword evidence="3" id="KW-0731">Sigma factor</keyword>
<comment type="caution">
    <text evidence="7">The sequence shown here is derived from an EMBL/GenBank/DDBJ whole genome shotgun (WGS) entry which is preliminary data.</text>
</comment>
<evidence type="ECO:0000256" key="4">
    <source>
        <dbReference type="ARBA" id="ARBA00023163"/>
    </source>
</evidence>
<dbReference type="GO" id="GO:0016987">
    <property type="term" value="F:sigma factor activity"/>
    <property type="evidence" value="ECO:0007669"/>
    <property type="project" value="UniProtKB-KW"/>
</dbReference>
<dbReference type="InterPro" id="IPR007627">
    <property type="entry name" value="RNA_pol_sigma70_r2"/>
</dbReference>
<dbReference type="InterPro" id="IPR014284">
    <property type="entry name" value="RNA_pol_sigma-70_dom"/>
</dbReference>
<comment type="similarity">
    <text evidence="1">Belongs to the sigma-70 factor family. ECF subfamily.</text>
</comment>
<evidence type="ECO:0000313" key="8">
    <source>
        <dbReference type="Proteomes" id="UP000583752"/>
    </source>
</evidence>
<dbReference type="RefSeq" id="WP_169468508.1">
    <property type="nucleotide sequence ID" value="NZ_JABBGG010000012.1"/>
</dbReference>
<dbReference type="SUPFAM" id="SSF88659">
    <property type="entry name" value="Sigma3 and sigma4 domains of RNA polymerase sigma factors"/>
    <property type="match status" value="1"/>
</dbReference>
<proteinExistence type="inferred from homology"/>
<dbReference type="CDD" id="cd06171">
    <property type="entry name" value="Sigma70_r4"/>
    <property type="match status" value="1"/>
</dbReference>
<dbReference type="NCBIfam" id="TIGR02937">
    <property type="entry name" value="sigma70-ECF"/>
    <property type="match status" value="1"/>
</dbReference>
<feature type="domain" description="RNA polymerase sigma-70 region 2" evidence="5">
    <location>
        <begin position="28"/>
        <end position="92"/>
    </location>
</feature>
<evidence type="ECO:0000256" key="3">
    <source>
        <dbReference type="ARBA" id="ARBA00023082"/>
    </source>
</evidence>
<gene>
    <name evidence="7" type="ORF">HHL21_18200</name>
</gene>
<dbReference type="Pfam" id="PF08281">
    <property type="entry name" value="Sigma70_r4_2"/>
    <property type="match status" value="1"/>
</dbReference>
<dbReference type="InterPro" id="IPR013325">
    <property type="entry name" value="RNA_pol_sigma_r2"/>
</dbReference>
<dbReference type="GO" id="GO:0006352">
    <property type="term" value="P:DNA-templated transcription initiation"/>
    <property type="evidence" value="ECO:0007669"/>
    <property type="project" value="InterPro"/>
</dbReference>
<evidence type="ECO:0000259" key="5">
    <source>
        <dbReference type="Pfam" id="PF04542"/>
    </source>
</evidence>
<dbReference type="InterPro" id="IPR036388">
    <property type="entry name" value="WH-like_DNA-bd_sf"/>
</dbReference>
<protein>
    <submittedName>
        <fullName evidence="7">Sigma-70 family RNA polymerase sigma factor</fullName>
    </submittedName>
</protein>
<dbReference type="Gene3D" id="1.10.1740.10">
    <property type="match status" value="1"/>
</dbReference>
<keyword evidence="8" id="KW-1185">Reference proteome</keyword>
<dbReference type="GO" id="GO:0003677">
    <property type="term" value="F:DNA binding"/>
    <property type="evidence" value="ECO:0007669"/>
    <property type="project" value="InterPro"/>
</dbReference>
<dbReference type="PANTHER" id="PTHR43133:SF32">
    <property type="entry name" value="BLR3042 PROTEIN"/>
    <property type="match status" value="1"/>
</dbReference>
<dbReference type="Gene3D" id="1.10.10.10">
    <property type="entry name" value="Winged helix-like DNA-binding domain superfamily/Winged helix DNA-binding domain"/>
    <property type="match status" value="1"/>
</dbReference>
<dbReference type="Proteomes" id="UP000583752">
    <property type="component" value="Unassembled WGS sequence"/>
</dbReference>
<dbReference type="InterPro" id="IPR013324">
    <property type="entry name" value="RNA_pol_sigma_r3/r4-like"/>
</dbReference>
<dbReference type="Pfam" id="PF04542">
    <property type="entry name" value="Sigma70_r2"/>
    <property type="match status" value="1"/>
</dbReference>
<dbReference type="InterPro" id="IPR013249">
    <property type="entry name" value="RNA_pol_sigma70_r4_t2"/>
</dbReference>
<evidence type="ECO:0000256" key="1">
    <source>
        <dbReference type="ARBA" id="ARBA00010641"/>
    </source>
</evidence>
<evidence type="ECO:0000259" key="6">
    <source>
        <dbReference type="Pfam" id="PF08281"/>
    </source>
</evidence>
<feature type="domain" description="RNA polymerase sigma factor 70 region 4 type 2" evidence="6">
    <location>
        <begin position="123"/>
        <end position="175"/>
    </location>
</feature>
<evidence type="ECO:0000313" key="7">
    <source>
        <dbReference type="EMBL" id="NML62975.1"/>
    </source>
</evidence>
<reference evidence="7 8" key="1">
    <citation type="submission" date="2020-04" db="EMBL/GenBank/DDBJ databases">
        <title>Massilia sp. RP-1-19 isolated from soil.</title>
        <authorList>
            <person name="Dahal R.H."/>
        </authorList>
    </citation>
    <scope>NUCLEOTIDE SEQUENCE [LARGE SCALE GENOMIC DNA]</scope>
    <source>
        <strain evidence="7 8">RP-1-19</strain>
    </source>
</reference>
<keyword evidence="4" id="KW-0804">Transcription</keyword>
<dbReference type="EMBL" id="JABBGG010000012">
    <property type="protein sequence ID" value="NML62975.1"/>
    <property type="molecule type" value="Genomic_DNA"/>
</dbReference>
<dbReference type="PANTHER" id="PTHR43133">
    <property type="entry name" value="RNA POLYMERASE ECF-TYPE SIGMA FACTO"/>
    <property type="match status" value="1"/>
</dbReference>
<keyword evidence="2" id="KW-0805">Transcription regulation</keyword>
<sequence>MHGGTVDASDAQLISAVAEGDKHAFELLYHSYFPRLTRFLQGMTRNAQLIEEIVNDTMLVVWNKAYSFDRTCKPSTWVFAIAYRTACKAVRALDEPVEADPGLLEACTEDGPEHELGRHRLRHAVGAALEHLPVAQATVVRLAYHHDMGYADIAAVLDCPVNTVKTRMFHARQRLKELLAGYLEEKV</sequence>
<dbReference type="InterPro" id="IPR039425">
    <property type="entry name" value="RNA_pol_sigma-70-like"/>
</dbReference>
<evidence type="ECO:0000256" key="2">
    <source>
        <dbReference type="ARBA" id="ARBA00023015"/>
    </source>
</evidence>
<accession>A0A848HNP7</accession>
<dbReference type="AlphaFoldDB" id="A0A848HNP7"/>
<name>A0A848HNP7_9BURK</name>
<organism evidence="7 8">
    <name type="scientific">Massilia polaris</name>
    <dbReference type="NCBI Taxonomy" id="2728846"/>
    <lineage>
        <taxon>Bacteria</taxon>
        <taxon>Pseudomonadati</taxon>
        <taxon>Pseudomonadota</taxon>
        <taxon>Betaproteobacteria</taxon>
        <taxon>Burkholderiales</taxon>
        <taxon>Oxalobacteraceae</taxon>
        <taxon>Telluria group</taxon>
        <taxon>Massilia</taxon>
    </lineage>
</organism>